<evidence type="ECO:0000313" key="1">
    <source>
        <dbReference type="EMBL" id="NHN34891.1"/>
    </source>
</evidence>
<sequence>MDVDAKRILESCLEQFPDQIINLKQNHNKITLFQVQLSYDCIGNRIAFIELVLLLTREWDFLSIETWSLDNEAKVTINYDVKPQELLTFLSRVKYRGQTIHL</sequence>
<evidence type="ECO:0000313" key="2">
    <source>
        <dbReference type="Proteomes" id="UP001165962"/>
    </source>
</evidence>
<proteinExistence type="predicted"/>
<protein>
    <submittedName>
        <fullName evidence="1">Uncharacterized protein</fullName>
    </submittedName>
</protein>
<dbReference type="Proteomes" id="UP001165962">
    <property type="component" value="Unassembled WGS sequence"/>
</dbReference>
<comment type="caution">
    <text evidence="1">The sequence shown here is derived from an EMBL/GenBank/DDBJ whole genome shotgun (WGS) entry which is preliminary data.</text>
</comment>
<organism evidence="1 2">
    <name type="scientific">Paenibacillus agricola</name>
    <dbReference type="NCBI Taxonomy" id="2716264"/>
    <lineage>
        <taxon>Bacteria</taxon>
        <taxon>Bacillati</taxon>
        <taxon>Bacillota</taxon>
        <taxon>Bacilli</taxon>
        <taxon>Bacillales</taxon>
        <taxon>Paenibacillaceae</taxon>
        <taxon>Paenibacillus</taxon>
    </lineage>
</organism>
<dbReference type="EMBL" id="JAAOIW010000023">
    <property type="protein sequence ID" value="NHN34891.1"/>
    <property type="molecule type" value="Genomic_DNA"/>
</dbReference>
<accession>A0ABX0JHX3</accession>
<name>A0ABX0JHX3_9BACL</name>
<keyword evidence="2" id="KW-1185">Reference proteome</keyword>
<gene>
    <name evidence="1" type="ORF">G9U52_34680</name>
</gene>
<dbReference type="RefSeq" id="WP_166156695.1">
    <property type="nucleotide sequence ID" value="NZ_JAAOIW010000023.1"/>
</dbReference>
<reference evidence="1" key="1">
    <citation type="submission" date="2020-03" db="EMBL/GenBank/DDBJ databases">
        <title>Draft sequencing of Paenibacilllus sp. S3N08.</title>
        <authorList>
            <person name="Kim D.-U."/>
        </authorList>
    </citation>
    <scope>NUCLEOTIDE SEQUENCE</scope>
    <source>
        <strain evidence="1">S3N08</strain>
    </source>
</reference>